<name>A0A2I0H4Z7_PUNGR</name>
<dbReference type="AlphaFoldDB" id="A0A2I0H4Z7"/>
<organism evidence="1 2">
    <name type="scientific">Punica granatum</name>
    <name type="common">Pomegranate</name>
    <dbReference type="NCBI Taxonomy" id="22663"/>
    <lineage>
        <taxon>Eukaryota</taxon>
        <taxon>Viridiplantae</taxon>
        <taxon>Streptophyta</taxon>
        <taxon>Embryophyta</taxon>
        <taxon>Tracheophyta</taxon>
        <taxon>Spermatophyta</taxon>
        <taxon>Magnoliopsida</taxon>
        <taxon>eudicotyledons</taxon>
        <taxon>Gunneridae</taxon>
        <taxon>Pentapetalae</taxon>
        <taxon>rosids</taxon>
        <taxon>malvids</taxon>
        <taxon>Myrtales</taxon>
        <taxon>Lythraceae</taxon>
        <taxon>Punica</taxon>
    </lineage>
</organism>
<protein>
    <submittedName>
        <fullName evidence="1">Uncharacterized protein</fullName>
    </submittedName>
</protein>
<dbReference type="Proteomes" id="UP000233551">
    <property type="component" value="Unassembled WGS sequence"/>
</dbReference>
<evidence type="ECO:0000313" key="1">
    <source>
        <dbReference type="EMBL" id="PKH98958.1"/>
    </source>
</evidence>
<gene>
    <name evidence="1" type="ORF">CRG98_049685</name>
</gene>
<proteinExistence type="predicted"/>
<comment type="caution">
    <text evidence="1">The sequence shown here is derived from an EMBL/GenBank/DDBJ whole genome shotgun (WGS) entry which is preliminary data.</text>
</comment>
<dbReference type="EMBL" id="PGOL01041947">
    <property type="protein sequence ID" value="PKH98958.1"/>
    <property type="molecule type" value="Genomic_DNA"/>
</dbReference>
<evidence type="ECO:0000313" key="2">
    <source>
        <dbReference type="Proteomes" id="UP000233551"/>
    </source>
</evidence>
<feature type="non-terminal residue" evidence="1">
    <location>
        <position position="1"/>
    </location>
</feature>
<keyword evidence="2" id="KW-1185">Reference proteome</keyword>
<sequence>VDWAEWAELAAAGPSERTANWAGLGRTLVDWVRCWWAGPPLLDRIVAGHLGYAHAPIQPGKKEISPVNVEREAERK</sequence>
<reference evidence="1 2" key="1">
    <citation type="submission" date="2017-11" db="EMBL/GenBank/DDBJ databases">
        <title>De-novo sequencing of pomegranate (Punica granatum L.) genome.</title>
        <authorList>
            <person name="Akparov Z."/>
            <person name="Amiraslanov A."/>
            <person name="Hajiyeva S."/>
            <person name="Abbasov M."/>
            <person name="Kaur K."/>
            <person name="Hamwieh A."/>
            <person name="Solovyev V."/>
            <person name="Salamov A."/>
            <person name="Braich B."/>
            <person name="Kosarev P."/>
            <person name="Mahmoud A."/>
            <person name="Hajiyev E."/>
            <person name="Babayeva S."/>
            <person name="Izzatullayeva V."/>
            <person name="Mammadov A."/>
            <person name="Mammadov A."/>
            <person name="Sharifova S."/>
            <person name="Ojaghi J."/>
            <person name="Eynullazada K."/>
            <person name="Bayramov B."/>
            <person name="Abdulazimova A."/>
            <person name="Shahmuradov I."/>
        </authorList>
    </citation>
    <scope>NUCLEOTIDE SEQUENCE [LARGE SCALE GENOMIC DNA]</scope>
    <source>
        <strain evidence="2">cv. AG2017</strain>
        <tissue evidence="1">Leaf</tissue>
    </source>
</reference>
<feature type="non-terminal residue" evidence="1">
    <location>
        <position position="76"/>
    </location>
</feature>
<accession>A0A2I0H4Z7</accession>